<dbReference type="Pfam" id="PF26580">
    <property type="entry name" value="Mtb12_C"/>
    <property type="match status" value="1"/>
</dbReference>
<protein>
    <recommendedName>
        <fullName evidence="5">Low molecular weight antigen MTB12-like C-terminal domain-containing protein</fullName>
    </recommendedName>
</protein>
<accession>A0ABW1MMD6</accession>
<comment type="similarity">
    <text evidence="2">Belongs to the MTB12 family.</text>
</comment>
<feature type="compositionally biased region" description="Low complexity" evidence="3">
    <location>
        <begin position="51"/>
        <end position="69"/>
    </location>
</feature>
<evidence type="ECO:0000313" key="6">
    <source>
        <dbReference type="EMBL" id="MFC6064154.1"/>
    </source>
</evidence>
<feature type="region of interest" description="Disordered" evidence="3">
    <location>
        <begin position="24"/>
        <end position="72"/>
    </location>
</feature>
<feature type="compositionally biased region" description="Pro residues" evidence="3">
    <location>
        <begin position="31"/>
        <end position="50"/>
    </location>
</feature>
<evidence type="ECO:0000256" key="4">
    <source>
        <dbReference type="SAM" id="SignalP"/>
    </source>
</evidence>
<feature type="signal peptide" evidence="4">
    <location>
        <begin position="1"/>
        <end position="21"/>
    </location>
</feature>
<sequence>MIRVRHALLRTAAAVALLPLAAACSDEPEPPPRPPTSASPSPSSEPPEPSPTTALTHSPSPTASAPADPAKAEKQVRAAWARFFASGASVKERADVAEDGDQYQLMIEALRTDPEARLLRARVDSVTFTSDLHARVRYTLFANGHRIGPEAPGASVRQDGTWKVSTETVCSLTRYGEDVPRAPVC</sequence>
<feature type="domain" description="Low molecular weight antigen MTB12-like C-terminal" evidence="5">
    <location>
        <begin position="69"/>
        <end position="175"/>
    </location>
</feature>
<gene>
    <name evidence="6" type="ORF">ACFP4F_16585</name>
</gene>
<evidence type="ECO:0000256" key="2">
    <source>
        <dbReference type="ARBA" id="ARBA00093774"/>
    </source>
</evidence>
<reference evidence="7" key="1">
    <citation type="journal article" date="2019" name="Int. J. Syst. Evol. Microbiol.">
        <title>The Global Catalogue of Microorganisms (GCM) 10K type strain sequencing project: providing services to taxonomists for standard genome sequencing and annotation.</title>
        <authorList>
            <consortium name="The Broad Institute Genomics Platform"/>
            <consortium name="The Broad Institute Genome Sequencing Center for Infectious Disease"/>
            <person name="Wu L."/>
            <person name="Ma J."/>
        </authorList>
    </citation>
    <scope>NUCLEOTIDE SEQUENCE [LARGE SCALE GENOMIC DNA]</scope>
    <source>
        <strain evidence="7">CGMCC 1.15180</strain>
    </source>
</reference>
<dbReference type="PROSITE" id="PS51257">
    <property type="entry name" value="PROKAR_LIPOPROTEIN"/>
    <property type="match status" value="1"/>
</dbReference>
<name>A0ABW1MMD6_9ACTN</name>
<evidence type="ECO:0000256" key="1">
    <source>
        <dbReference type="ARBA" id="ARBA00022729"/>
    </source>
</evidence>
<dbReference type="RefSeq" id="WP_063761752.1">
    <property type="nucleotide sequence ID" value="NZ_JBHSPX010000004.1"/>
</dbReference>
<evidence type="ECO:0000259" key="5">
    <source>
        <dbReference type="Pfam" id="PF26580"/>
    </source>
</evidence>
<proteinExistence type="inferred from homology"/>
<keyword evidence="7" id="KW-1185">Reference proteome</keyword>
<organism evidence="6 7">
    <name type="scientific">Streptomyces ochraceiscleroticus</name>
    <dbReference type="NCBI Taxonomy" id="47761"/>
    <lineage>
        <taxon>Bacteria</taxon>
        <taxon>Bacillati</taxon>
        <taxon>Actinomycetota</taxon>
        <taxon>Actinomycetes</taxon>
        <taxon>Kitasatosporales</taxon>
        <taxon>Streptomycetaceae</taxon>
        <taxon>Streptomyces</taxon>
    </lineage>
</organism>
<dbReference type="EMBL" id="JBHSPX010000004">
    <property type="protein sequence ID" value="MFC6064154.1"/>
    <property type="molecule type" value="Genomic_DNA"/>
</dbReference>
<evidence type="ECO:0000256" key="3">
    <source>
        <dbReference type="SAM" id="MobiDB-lite"/>
    </source>
</evidence>
<dbReference type="InterPro" id="IPR058644">
    <property type="entry name" value="Mtb12-like_C"/>
</dbReference>
<comment type="caution">
    <text evidence="6">The sequence shown here is derived from an EMBL/GenBank/DDBJ whole genome shotgun (WGS) entry which is preliminary data.</text>
</comment>
<feature type="chain" id="PRO_5045850254" description="Low molecular weight antigen MTB12-like C-terminal domain-containing protein" evidence="4">
    <location>
        <begin position="22"/>
        <end position="185"/>
    </location>
</feature>
<evidence type="ECO:0000313" key="7">
    <source>
        <dbReference type="Proteomes" id="UP001596139"/>
    </source>
</evidence>
<dbReference type="Proteomes" id="UP001596139">
    <property type="component" value="Unassembled WGS sequence"/>
</dbReference>
<keyword evidence="1 4" id="KW-0732">Signal</keyword>